<evidence type="ECO:0000313" key="1">
    <source>
        <dbReference type="EMBL" id="TWT93401.1"/>
    </source>
</evidence>
<protein>
    <submittedName>
        <fullName evidence="1">Uncharacterized protein</fullName>
    </submittedName>
</protein>
<dbReference type="Proteomes" id="UP000317421">
    <property type="component" value="Unassembled WGS sequence"/>
</dbReference>
<sequence length="156" mass="17011">MSGLTEDLLSAVDAATAGDVATADASGDRLTVGVARVDALAVAFTELRLETSRLADASIERVRAVAEELTRRVTYLLEPLTPVEIDQELAVVQMRSTTPQTDNESSAYYELLVRKGGSLSLRRYRKPRGAMREPIEATVTREVLRRLADDFVASVS</sequence>
<organism evidence="1 2">
    <name type="scientific">Botrimarina colliarenosi</name>
    <dbReference type="NCBI Taxonomy" id="2528001"/>
    <lineage>
        <taxon>Bacteria</taxon>
        <taxon>Pseudomonadati</taxon>
        <taxon>Planctomycetota</taxon>
        <taxon>Planctomycetia</taxon>
        <taxon>Pirellulales</taxon>
        <taxon>Lacipirellulaceae</taxon>
        <taxon>Botrimarina</taxon>
    </lineage>
</organism>
<proteinExistence type="predicted"/>
<dbReference type="OrthoDB" id="282548at2"/>
<dbReference type="AlphaFoldDB" id="A0A5C6A2E3"/>
<name>A0A5C6A2E3_9BACT</name>
<dbReference type="EMBL" id="SJPR01000008">
    <property type="protein sequence ID" value="TWT93401.1"/>
    <property type="molecule type" value="Genomic_DNA"/>
</dbReference>
<keyword evidence="2" id="KW-1185">Reference proteome</keyword>
<comment type="caution">
    <text evidence="1">The sequence shown here is derived from an EMBL/GenBank/DDBJ whole genome shotgun (WGS) entry which is preliminary data.</text>
</comment>
<reference evidence="1 2" key="1">
    <citation type="submission" date="2019-02" db="EMBL/GenBank/DDBJ databases">
        <title>Deep-cultivation of Planctomycetes and their phenomic and genomic characterization uncovers novel biology.</title>
        <authorList>
            <person name="Wiegand S."/>
            <person name="Jogler M."/>
            <person name="Boedeker C."/>
            <person name="Pinto D."/>
            <person name="Vollmers J."/>
            <person name="Rivas-Marin E."/>
            <person name="Kohn T."/>
            <person name="Peeters S.H."/>
            <person name="Heuer A."/>
            <person name="Rast P."/>
            <person name="Oberbeckmann S."/>
            <person name="Bunk B."/>
            <person name="Jeske O."/>
            <person name="Meyerdierks A."/>
            <person name="Storesund J.E."/>
            <person name="Kallscheuer N."/>
            <person name="Luecker S."/>
            <person name="Lage O.M."/>
            <person name="Pohl T."/>
            <person name="Merkel B.J."/>
            <person name="Hornburger P."/>
            <person name="Mueller R.-W."/>
            <person name="Bruemmer F."/>
            <person name="Labrenz M."/>
            <person name="Spormann A.M."/>
            <person name="Op Den Camp H."/>
            <person name="Overmann J."/>
            <person name="Amann R."/>
            <person name="Jetten M.S.M."/>
            <person name="Mascher T."/>
            <person name="Medema M.H."/>
            <person name="Devos D.P."/>
            <person name="Kaster A.-K."/>
            <person name="Ovreas L."/>
            <person name="Rohde M."/>
            <person name="Galperin M.Y."/>
            <person name="Jogler C."/>
        </authorList>
    </citation>
    <scope>NUCLEOTIDE SEQUENCE [LARGE SCALE GENOMIC DNA]</scope>
    <source>
        <strain evidence="1 2">Pla108</strain>
    </source>
</reference>
<dbReference type="RefSeq" id="WP_146446573.1">
    <property type="nucleotide sequence ID" value="NZ_SJPR01000008.1"/>
</dbReference>
<evidence type="ECO:0000313" key="2">
    <source>
        <dbReference type="Proteomes" id="UP000317421"/>
    </source>
</evidence>
<gene>
    <name evidence="1" type="ORF">Pla108_38950</name>
</gene>
<accession>A0A5C6A2E3</accession>